<dbReference type="Gene3D" id="2.60.120.10">
    <property type="entry name" value="Jelly Rolls"/>
    <property type="match status" value="1"/>
</dbReference>
<name>A0A6L9E8S4_9FLAO</name>
<evidence type="ECO:0000259" key="1">
    <source>
        <dbReference type="PROSITE" id="PS50042"/>
    </source>
</evidence>
<dbReference type="Proteomes" id="UP000475249">
    <property type="component" value="Unassembled WGS sequence"/>
</dbReference>
<dbReference type="EMBL" id="WXYO01000002">
    <property type="protein sequence ID" value="NAS11140.1"/>
    <property type="molecule type" value="Genomic_DNA"/>
</dbReference>
<accession>A0A6L9E8S4</accession>
<comment type="caution">
    <text evidence="2">The sequence shown here is derived from an EMBL/GenBank/DDBJ whole genome shotgun (WGS) entry which is preliminary data.</text>
</comment>
<gene>
    <name evidence="2" type="ORF">GTQ38_03955</name>
</gene>
<keyword evidence="3" id="KW-1185">Reference proteome</keyword>
<dbReference type="CDD" id="cd00038">
    <property type="entry name" value="CAP_ED"/>
    <property type="match status" value="1"/>
</dbReference>
<dbReference type="InterPro" id="IPR014710">
    <property type="entry name" value="RmlC-like_jellyroll"/>
</dbReference>
<dbReference type="PROSITE" id="PS50042">
    <property type="entry name" value="CNMP_BINDING_3"/>
    <property type="match status" value="1"/>
</dbReference>
<dbReference type="AlphaFoldDB" id="A0A6L9E8S4"/>
<organism evidence="2 3">
    <name type="scientific">Poritiphilus flavus</name>
    <dbReference type="NCBI Taxonomy" id="2697053"/>
    <lineage>
        <taxon>Bacteria</taxon>
        <taxon>Pseudomonadati</taxon>
        <taxon>Bacteroidota</taxon>
        <taxon>Flavobacteriia</taxon>
        <taxon>Flavobacteriales</taxon>
        <taxon>Flavobacteriaceae</taxon>
        <taxon>Poritiphilus</taxon>
    </lineage>
</organism>
<dbReference type="RefSeq" id="WP_161434186.1">
    <property type="nucleotide sequence ID" value="NZ_WXYO01000002.1"/>
</dbReference>
<dbReference type="InterPro" id="IPR000595">
    <property type="entry name" value="cNMP-bd_dom"/>
</dbReference>
<dbReference type="SUPFAM" id="SSF51206">
    <property type="entry name" value="cAMP-binding domain-like"/>
    <property type="match status" value="1"/>
</dbReference>
<evidence type="ECO:0000313" key="2">
    <source>
        <dbReference type="EMBL" id="NAS11140.1"/>
    </source>
</evidence>
<reference evidence="2 3" key="1">
    <citation type="submission" date="2020-01" db="EMBL/GenBank/DDBJ databases">
        <title>Bacteria diversity of Porities sp.</title>
        <authorList>
            <person name="Wang G."/>
        </authorList>
    </citation>
    <scope>NUCLEOTIDE SEQUENCE [LARGE SCALE GENOMIC DNA]</scope>
    <source>
        <strain evidence="2 3">R33</strain>
    </source>
</reference>
<feature type="domain" description="Cyclic nucleotide-binding" evidence="1">
    <location>
        <begin position="16"/>
        <end position="116"/>
    </location>
</feature>
<dbReference type="InterPro" id="IPR018490">
    <property type="entry name" value="cNMP-bd_dom_sf"/>
</dbReference>
<evidence type="ECO:0000313" key="3">
    <source>
        <dbReference type="Proteomes" id="UP000475249"/>
    </source>
</evidence>
<sequence length="193" mass="23005">MDFELILKNIKKHIALNEAEKRYFTSQLRERSIAKKEMLLEQGNSCRNIYFIRSGSLRAFYPTQEGKESTIMFGIADWWITDMYCFINQKPALLNIEALEDSRLWSLDYNRLQNLFIEIPKFERFFRILMQNAYCREQLRALDNITFSGAERYTRFVEKYPLISEKITQKDLASYLGITPEFLSSFKRKKEAT</sequence>
<proteinExistence type="predicted"/>
<dbReference type="Pfam" id="PF00027">
    <property type="entry name" value="cNMP_binding"/>
    <property type="match status" value="1"/>
</dbReference>
<protein>
    <submittedName>
        <fullName evidence="2">Cyclic nucleotide-binding domain-containing protein</fullName>
    </submittedName>
</protein>